<gene>
    <name evidence="1" type="ORF">LAUMK136_05365</name>
</gene>
<reference evidence="1 2" key="1">
    <citation type="submission" date="2018-09" db="EMBL/GenBank/DDBJ databases">
        <authorList>
            <person name="Tagini F."/>
        </authorList>
    </citation>
    <scope>NUCLEOTIDE SEQUENCE [LARGE SCALE GENOMIC DNA]</scope>
    <source>
        <strain evidence="1 2">MK136</strain>
    </source>
</reference>
<sequence length="103" mass="11392">MAEVASQQVSWWSTHQFIQQLRAQLNCGPTPAAGTPEWQQLDHADPRKLLALADAGQHHVLRVETAQEQQAEASKALAAAADWPAVASSIRRRRSVYIPRRSA</sequence>
<dbReference type="OrthoDB" id="4374214at2"/>
<protein>
    <submittedName>
        <fullName evidence="1">Uncharacterized protein</fullName>
    </submittedName>
</protein>
<evidence type="ECO:0000313" key="2">
    <source>
        <dbReference type="Proteomes" id="UP000273307"/>
    </source>
</evidence>
<organism evidence="1 2">
    <name type="scientific">Mycobacterium attenuatum</name>
    <dbReference type="NCBI Taxonomy" id="2341086"/>
    <lineage>
        <taxon>Bacteria</taxon>
        <taxon>Bacillati</taxon>
        <taxon>Actinomycetota</taxon>
        <taxon>Actinomycetes</taxon>
        <taxon>Mycobacteriales</taxon>
        <taxon>Mycobacteriaceae</taxon>
        <taxon>Mycobacterium</taxon>
    </lineage>
</organism>
<dbReference type="RefSeq" id="WP_122526230.1">
    <property type="nucleotide sequence ID" value="NZ_UPHP01000143.1"/>
</dbReference>
<accession>A0A498QG30</accession>
<proteinExistence type="predicted"/>
<keyword evidence="2" id="KW-1185">Reference proteome</keyword>
<dbReference type="AlphaFoldDB" id="A0A498QG30"/>
<name>A0A498QG30_9MYCO</name>
<dbReference type="Pfam" id="PF10888">
    <property type="entry name" value="DUF2742"/>
    <property type="match status" value="1"/>
</dbReference>
<evidence type="ECO:0000313" key="1">
    <source>
        <dbReference type="EMBL" id="VBA43959.1"/>
    </source>
</evidence>
<dbReference type="EMBL" id="UPHP01000143">
    <property type="protein sequence ID" value="VBA43959.1"/>
    <property type="molecule type" value="Genomic_DNA"/>
</dbReference>
<dbReference type="Proteomes" id="UP000273307">
    <property type="component" value="Unassembled WGS sequence"/>
</dbReference>
<dbReference type="InterPro" id="IPR024384">
    <property type="entry name" value="DUF2742"/>
</dbReference>